<feature type="transmembrane region" description="Helical" evidence="5">
    <location>
        <begin position="85"/>
        <end position="109"/>
    </location>
</feature>
<feature type="transmembrane region" description="Helical" evidence="5">
    <location>
        <begin position="207"/>
        <end position="228"/>
    </location>
</feature>
<evidence type="ECO:0008006" key="8">
    <source>
        <dbReference type="Google" id="ProtNLM"/>
    </source>
</evidence>
<proteinExistence type="predicted"/>
<evidence type="ECO:0000256" key="1">
    <source>
        <dbReference type="ARBA" id="ARBA00004141"/>
    </source>
</evidence>
<feature type="transmembrane region" description="Helical" evidence="5">
    <location>
        <begin position="240"/>
        <end position="263"/>
    </location>
</feature>
<name>A0AA39LEZ9_9BILA</name>
<feature type="transmembrane region" description="Helical" evidence="5">
    <location>
        <begin position="129"/>
        <end position="149"/>
    </location>
</feature>
<feature type="transmembrane region" description="Helical" evidence="5">
    <location>
        <begin position="283"/>
        <end position="303"/>
    </location>
</feature>
<comment type="subcellular location">
    <subcellularLocation>
        <location evidence="1">Membrane</location>
        <topology evidence="1">Multi-pass membrane protein</topology>
    </subcellularLocation>
</comment>
<reference evidence="6" key="1">
    <citation type="submission" date="2023-06" db="EMBL/GenBank/DDBJ databases">
        <title>Genomic analysis of the entomopathogenic nematode Steinernema hermaphroditum.</title>
        <authorList>
            <person name="Schwarz E.M."/>
            <person name="Heppert J.K."/>
            <person name="Baniya A."/>
            <person name="Schwartz H.T."/>
            <person name="Tan C.-H."/>
            <person name="Antoshechkin I."/>
            <person name="Sternberg P.W."/>
            <person name="Goodrich-Blair H."/>
            <person name="Dillman A.R."/>
        </authorList>
    </citation>
    <scope>NUCLEOTIDE SEQUENCE</scope>
    <source>
        <strain evidence="6">PS9179</strain>
        <tissue evidence="6">Whole animal</tissue>
    </source>
</reference>
<sequence>MSSSREKHQIGALAAVAYCAGDMIGSGIFISPTAILSHTGSVALSLIVWVACAVIAVVGALVYIELGTSIRRSGCDFAYLSHAEWHFLAVAFLWVGVVIQSPCVLAIQSTALSQNIVGGVQIYYHMNAGLQYLLEKLIAIAVLLLLGLLNMFSLKQWASKFQIVAFTAKILTTILIIGAGIYYIAFQEKYKSFNDAFENSTKNPGEIVLALYAGLFAYEGWCILNYGLEEIANPKRVLPIAALGGIGISATVYVLMNVSYFALLTVDEFKSSDAVAVAFSKKALSGFAPVLPFLIALLLLSNLNTTIFSGSRHLLAGAQRRVAPTVFSLIDQSSGSPRIAIVTELVFGVAMLFAGDLSRLISYMTFAGMLERVSVVLALFYMRYKKTPMHPEGIRYPIILPLLFLCINITLLVIPLILDFTVALYGLAAVFFGLLVYFLFIFPNQLPMWLMKMDEGVSNVVQRIFGLEPSAFIPDECVKEGEDQSYNCESCDAITDCNSTTHCIRF</sequence>
<organism evidence="6 7">
    <name type="scientific">Steinernema hermaphroditum</name>
    <dbReference type="NCBI Taxonomy" id="289476"/>
    <lineage>
        <taxon>Eukaryota</taxon>
        <taxon>Metazoa</taxon>
        <taxon>Ecdysozoa</taxon>
        <taxon>Nematoda</taxon>
        <taxon>Chromadorea</taxon>
        <taxon>Rhabditida</taxon>
        <taxon>Tylenchina</taxon>
        <taxon>Panagrolaimomorpha</taxon>
        <taxon>Strongyloidoidea</taxon>
        <taxon>Steinernematidae</taxon>
        <taxon>Steinernema</taxon>
    </lineage>
</organism>
<comment type="caution">
    <text evidence="6">The sequence shown here is derived from an EMBL/GenBank/DDBJ whole genome shotgun (WGS) entry which is preliminary data.</text>
</comment>
<keyword evidence="7" id="KW-1185">Reference proteome</keyword>
<dbReference type="EMBL" id="JAUCMV010000005">
    <property type="protein sequence ID" value="KAK0395281.1"/>
    <property type="molecule type" value="Genomic_DNA"/>
</dbReference>
<evidence type="ECO:0000256" key="2">
    <source>
        <dbReference type="ARBA" id="ARBA00022692"/>
    </source>
</evidence>
<feature type="transmembrane region" description="Helical" evidence="5">
    <location>
        <begin position="161"/>
        <end position="185"/>
    </location>
</feature>
<dbReference type="InterPro" id="IPR050598">
    <property type="entry name" value="AminoAcid_Transporter"/>
</dbReference>
<accession>A0AA39LEZ9</accession>
<dbReference type="GO" id="GO:0016020">
    <property type="term" value="C:membrane"/>
    <property type="evidence" value="ECO:0007669"/>
    <property type="project" value="UniProtKB-SubCell"/>
</dbReference>
<evidence type="ECO:0000256" key="5">
    <source>
        <dbReference type="SAM" id="Phobius"/>
    </source>
</evidence>
<dbReference type="Proteomes" id="UP001175271">
    <property type="component" value="Unassembled WGS sequence"/>
</dbReference>
<keyword evidence="3 5" id="KW-1133">Transmembrane helix</keyword>
<protein>
    <recommendedName>
        <fullName evidence="8">Amino acid permease/ SLC12A domain-containing protein</fullName>
    </recommendedName>
</protein>
<evidence type="ECO:0000256" key="3">
    <source>
        <dbReference type="ARBA" id="ARBA00022989"/>
    </source>
</evidence>
<evidence type="ECO:0000256" key="4">
    <source>
        <dbReference type="ARBA" id="ARBA00023136"/>
    </source>
</evidence>
<dbReference type="GO" id="GO:0015179">
    <property type="term" value="F:L-amino acid transmembrane transporter activity"/>
    <property type="evidence" value="ECO:0007669"/>
    <property type="project" value="TreeGrafter"/>
</dbReference>
<dbReference type="PANTHER" id="PTHR11785">
    <property type="entry name" value="AMINO ACID TRANSPORTER"/>
    <property type="match status" value="1"/>
</dbReference>
<feature type="transmembrane region" description="Helical" evidence="5">
    <location>
        <begin position="423"/>
        <end position="442"/>
    </location>
</feature>
<keyword evidence="2 5" id="KW-0812">Transmembrane</keyword>
<dbReference type="Pfam" id="PF13520">
    <property type="entry name" value="AA_permease_2"/>
    <property type="match status" value="1"/>
</dbReference>
<feature type="transmembrane region" description="Helical" evidence="5">
    <location>
        <begin position="42"/>
        <end position="64"/>
    </location>
</feature>
<feature type="transmembrane region" description="Helical" evidence="5">
    <location>
        <begin position="12"/>
        <end position="36"/>
    </location>
</feature>
<feature type="transmembrane region" description="Helical" evidence="5">
    <location>
        <begin position="361"/>
        <end position="382"/>
    </location>
</feature>
<keyword evidence="4 5" id="KW-0472">Membrane</keyword>
<dbReference type="PANTHER" id="PTHR11785:SF115">
    <property type="entry name" value="AMINO ACID TRANSPORTER"/>
    <property type="match status" value="1"/>
</dbReference>
<evidence type="ECO:0000313" key="6">
    <source>
        <dbReference type="EMBL" id="KAK0395281.1"/>
    </source>
</evidence>
<dbReference type="Gene3D" id="1.20.1740.10">
    <property type="entry name" value="Amino acid/polyamine transporter I"/>
    <property type="match status" value="1"/>
</dbReference>
<evidence type="ECO:0000313" key="7">
    <source>
        <dbReference type="Proteomes" id="UP001175271"/>
    </source>
</evidence>
<dbReference type="PIRSF" id="PIRSF006060">
    <property type="entry name" value="AA_transporter"/>
    <property type="match status" value="1"/>
</dbReference>
<dbReference type="AlphaFoldDB" id="A0AA39LEZ9"/>
<feature type="transmembrane region" description="Helical" evidence="5">
    <location>
        <begin position="339"/>
        <end position="355"/>
    </location>
</feature>
<dbReference type="InterPro" id="IPR002293">
    <property type="entry name" value="AA/rel_permease1"/>
</dbReference>
<feature type="transmembrane region" description="Helical" evidence="5">
    <location>
        <begin position="394"/>
        <end position="417"/>
    </location>
</feature>
<gene>
    <name evidence="6" type="ORF">QR680_001202</name>
</gene>